<dbReference type="GO" id="GO:0016887">
    <property type="term" value="F:ATP hydrolysis activity"/>
    <property type="evidence" value="ECO:0007669"/>
    <property type="project" value="InterPro"/>
</dbReference>
<dbReference type="Pfam" id="PF00005">
    <property type="entry name" value="ABC_tran"/>
    <property type="match status" value="1"/>
</dbReference>
<reference evidence="6 7" key="1">
    <citation type="submission" date="2018-02" db="EMBL/GenBank/DDBJ databases">
        <authorList>
            <person name="Cohen D.B."/>
            <person name="Kent A.D."/>
        </authorList>
    </citation>
    <scope>NUCLEOTIDE SEQUENCE [LARGE SCALE GENOMIC DNA]</scope>
    <source>
        <strain evidence="6 7">ULC007</strain>
    </source>
</reference>
<dbReference type="GO" id="GO:0140359">
    <property type="term" value="F:ABC-type transporter activity"/>
    <property type="evidence" value="ECO:0007669"/>
    <property type="project" value="InterPro"/>
</dbReference>
<comment type="caution">
    <text evidence="6">The sequence shown here is derived from an EMBL/GenBank/DDBJ whole genome shotgun (WGS) entry which is preliminary data.</text>
</comment>
<dbReference type="GO" id="GO:0016020">
    <property type="term" value="C:membrane"/>
    <property type="evidence" value="ECO:0007669"/>
    <property type="project" value="InterPro"/>
</dbReference>
<dbReference type="SUPFAM" id="SSF52540">
    <property type="entry name" value="P-loop containing nucleoside triphosphate hydrolases"/>
    <property type="match status" value="1"/>
</dbReference>
<proteinExistence type="inferred from homology"/>
<dbReference type="Pfam" id="PF14524">
    <property type="entry name" value="Wzt_C"/>
    <property type="match status" value="1"/>
</dbReference>
<dbReference type="InterPro" id="IPR029439">
    <property type="entry name" value="Wzt_C"/>
</dbReference>
<evidence type="ECO:0000313" key="7">
    <source>
        <dbReference type="Proteomes" id="UP000238634"/>
    </source>
</evidence>
<evidence type="ECO:0000313" key="6">
    <source>
        <dbReference type="EMBL" id="PSB17991.1"/>
    </source>
</evidence>
<dbReference type="InterPro" id="IPR015860">
    <property type="entry name" value="ABC_transpr_TagH-like"/>
</dbReference>
<dbReference type="AlphaFoldDB" id="A0A2T1DC28"/>
<sequence length="428" mass="47233">MGEMAISLKNVSKCFKRYDRPVDRLKELLLPGRSRATEFWALQNISLEIGQGETLGIVGQNGAGKSTLLQIIAGTLTPTTGTVEVKGRISALLELGSGFNPEFTGRQNVFFNGRLLGLSRAEIEDRFDDIAKFADIGDFINHPVKTYSTGMFIRLAFAVAVSSDPDILIVDEALAVGDIYFQQKCFERIRKLQNSGTTLLFVSHDPTSVYKLCDSAILFESGNVILKSTPRQVLDLYEANLLKRSDTRPDALEIQTSPLSASLELINDSSEEEVAVVTPEVKIQSVKLLDADDRPTESIVSGQFVQVSINILFLQAFDDPIVGFKIRDKTGATIFVDHTFNMDQHIGQVSKNTSINVRFQFQVPLSEGEYTVTIGIADSGYGEGQFERALAYVHNTAVLKILCDKEASRWGGIVNLNPTVKIYRQAHV</sequence>
<dbReference type="STRING" id="1920490.GCA_001895925_05121"/>
<gene>
    <name evidence="6" type="ORF">C7B65_16700</name>
</gene>
<keyword evidence="4 6" id="KW-0067">ATP-binding</keyword>
<dbReference type="Gene3D" id="3.40.50.300">
    <property type="entry name" value="P-loop containing nucleotide triphosphate hydrolases"/>
    <property type="match status" value="1"/>
</dbReference>
<accession>A0A2T1DC28</accession>
<keyword evidence="2" id="KW-0813">Transport</keyword>
<dbReference type="InterPro" id="IPR003439">
    <property type="entry name" value="ABC_transporter-like_ATP-bd"/>
</dbReference>
<dbReference type="SMART" id="SM00382">
    <property type="entry name" value="AAA"/>
    <property type="match status" value="1"/>
</dbReference>
<reference evidence="6 7" key="2">
    <citation type="submission" date="2018-03" db="EMBL/GenBank/DDBJ databases">
        <title>The ancient ancestry and fast evolution of plastids.</title>
        <authorList>
            <person name="Moore K.R."/>
            <person name="Magnabosco C."/>
            <person name="Momper L."/>
            <person name="Gold D.A."/>
            <person name="Bosak T."/>
            <person name="Fournier G.P."/>
        </authorList>
    </citation>
    <scope>NUCLEOTIDE SEQUENCE [LARGE SCALE GENOMIC DNA]</scope>
    <source>
        <strain evidence="6 7">ULC007</strain>
    </source>
</reference>
<dbReference type="Proteomes" id="UP000238634">
    <property type="component" value="Unassembled WGS sequence"/>
</dbReference>
<keyword evidence="7" id="KW-1185">Reference proteome</keyword>
<name>A0A2T1DC28_9CYAN</name>
<keyword evidence="3" id="KW-0547">Nucleotide-binding</keyword>
<organism evidence="6 7">
    <name type="scientific">Phormidesmis priestleyi ULC007</name>
    <dbReference type="NCBI Taxonomy" id="1920490"/>
    <lineage>
        <taxon>Bacteria</taxon>
        <taxon>Bacillati</taxon>
        <taxon>Cyanobacteriota</taxon>
        <taxon>Cyanophyceae</taxon>
        <taxon>Leptolyngbyales</taxon>
        <taxon>Leptolyngbyaceae</taxon>
        <taxon>Phormidesmis</taxon>
    </lineage>
</organism>
<comment type="similarity">
    <text evidence="1">Belongs to the ABC transporter superfamily.</text>
</comment>
<dbReference type="OrthoDB" id="9778870at2"/>
<dbReference type="InterPro" id="IPR027417">
    <property type="entry name" value="P-loop_NTPase"/>
</dbReference>
<evidence type="ECO:0000256" key="2">
    <source>
        <dbReference type="ARBA" id="ARBA00022448"/>
    </source>
</evidence>
<feature type="domain" description="ABC transporter" evidence="5">
    <location>
        <begin position="6"/>
        <end position="246"/>
    </location>
</feature>
<dbReference type="PROSITE" id="PS50893">
    <property type="entry name" value="ABC_TRANSPORTER_2"/>
    <property type="match status" value="1"/>
</dbReference>
<dbReference type="PANTHER" id="PTHR46743:SF2">
    <property type="entry name" value="TEICHOIC ACIDS EXPORT ATP-BINDING PROTEIN TAGH"/>
    <property type="match status" value="1"/>
</dbReference>
<dbReference type="EMBL" id="PVWG01000021">
    <property type="protein sequence ID" value="PSB17991.1"/>
    <property type="molecule type" value="Genomic_DNA"/>
</dbReference>
<protein>
    <submittedName>
        <fullName evidence="6">ABC transporter ATP-binding protein</fullName>
    </submittedName>
</protein>
<evidence type="ECO:0000256" key="3">
    <source>
        <dbReference type="ARBA" id="ARBA00022741"/>
    </source>
</evidence>
<dbReference type="InterPro" id="IPR003593">
    <property type="entry name" value="AAA+_ATPase"/>
</dbReference>
<dbReference type="CDD" id="cd03220">
    <property type="entry name" value="ABC_KpsT_Wzt"/>
    <property type="match status" value="1"/>
</dbReference>
<dbReference type="Gene3D" id="2.70.50.60">
    <property type="entry name" value="abc- transporter (atp binding component) like domain"/>
    <property type="match status" value="1"/>
</dbReference>
<evidence type="ECO:0000256" key="1">
    <source>
        <dbReference type="ARBA" id="ARBA00005417"/>
    </source>
</evidence>
<evidence type="ECO:0000256" key="4">
    <source>
        <dbReference type="ARBA" id="ARBA00022840"/>
    </source>
</evidence>
<evidence type="ECO:0000259" key="5">
    <source>
        <dbReference type="PROSITE" id="PS50893"/>
    </source>
</evidence>
<dbReference type="InterPro" id="IPR050683">
    <property type="entry name" value="Bact_Polysacc_Export_ATP-bd"/>
</dbReference>
<dbReference type="PANTHER" id="PTHR46743">
    <property type="entry name" value="TEICHOIC ACIDS EXPORT ATP-BINDING PROTEIN TAGH"/>
    <property type="match status" value="1"/>
</dbReference>
<dbReference type="CDD" id="cd10147">
    <property type="entry name" value="Wzt_C-like"/>
    <property type="match status" value="1"/>
</dbReference>
<dbReference type="GO" id="GO:0005524">
    <property type="term" value="F:ATP binding"/>
    <property type="evidence" value="ECO:0007669"/>
    <property type="project" value="UniProtKB-KW"/>
</dbReference>